<accession>A0A8H6WFL8</accession>
<organism evidence="2 3">
    <name type="scientific">Mycena indigotica</name>
    <dbReference type="NCBI Taxonomy" id="2126181"/>
    <lineage>
        <taxon>Eukaryota</taxon>
        <taxon>Fungi</taxon>
        <taxon>Dikarya</taxon>
        <taxon>Basidiomycota</taxon>
        <taxon>Agaricomycotina</taxon>
        <taxon>Agaricomycetes</taxon>
        <taxon>Agaricomycetidae</taxon>
        <taxon>Agaricales</taxon>
        <taxon>Marasmiineae</taxon>
        <taxon>Mycenaceae</taxon>
        <taxon>Mycena</taxon>
    </lineage>
</organism>
<reference evidence="2" key="1">
    <citation type="submission" date="2020-05" db="EMBL/GenBank/DDBJ databases">
        <title>Mycena genomes resolve the evolution of fungal bioluminescence.</title>
        <authorList>
            <person name="Tsai I.J."/>
        </authorList>
    </citation>
    <scope>NUCLEOTIDE SEQUENCE</scope>
    <source>
        <strain evidence="2">171206Taipei</strain>
    </source>
</reference>
<sequence length="188" mass="20650">MLDPEPGIPDMPRFEFDNGIVHITVQFQQPPLDRVLLNEGLQDRLDTFPRWLEVEKLGLKDLDTVIGLGTAYCYRDVDHRLASVAGVLEDITRLATVAGVLANLSKTLHAIERGDIGPGPPARARAAEESDWEEDSESELHERGSEDECKHKNTGGPQARNTSQPDSEGNSKNQNAGHNTSTEGKESI</sequence>
<proteinExistence type="predicted"/>
<evidence type="ECO:0000313" key="3">
    <source>
        <dbReference type="Proteomes" id="UP000636479"/>
    </source>
</evidence>
<dbReference type="GeneID" id="59339510"/>
<dbReference type="EMBL" id="JACAZF010000001">
    <property type="protein sequence ID" value="KAF7314881.1"/>
    <property type="molecule type" value="Genomic_DNA"/>
</dbReference>
<dbReference type="Proteomes" id="UP000636479">
    <property type="component" value="Unassembled WGS sequence"/>
</dbReference>
<feature type="region of interest" description="Disordered" evidence="1">
    <location>
        <begin position="112"/>
        <end position="188"/>
    </location>
</feature>
<keyword evidence="3" id="KW-1185">Reference proteome</keyword>
<evidence type="ECO:0000313" key="2">
    <source>
        <dbReference type="EMBL" id="KAF7314881.1"/>
    </source>
</evidence>
<evidence type="ECO:0000256" key="1">
    <source>
        <dbReference type="SAM" id="MobiDB-lite"/>
    </source>
</evidence>
<protein>
    <submittedName>
        <fullName evidence="2">Uncharacterized protein</fullName>
    </submittedName>
</protein>
<comment type="caution">
    <text evidence="2">The sequence shown here is derived from an EMBL/GenBank/DDBJ whole genome shotgun (WGS) entry which is preliminary data.</text>
</comment>
<feature type="compositionally biased region" description="Basic and acidic residues" evidence="1">
    <location>
        <begin position="138"/>
        <end position="151"/>
    </location>
</feature>
<dbReference type="RefSeq" id="XP_037224904.1">
    <property type="nucleotide sequence ID" value="XM_037356994.1"/>
</dbReference>
<dbReference type="AlphaFoldDB" id="A0A8H6WFL8"/>
<gene>
    <name evidence="2" type="ORF">MIND_00001800</name>
</gene>
<name>A0A8H6WFL8_9AGAR</name>
<feature type="compositionally biased region" description="Polar residues" evidence="1">
    <location>
        <begin position="155"/>
        <end position="182"/>
    </location>
</feature>